<dbReference type="GO" id="GO:0000149">
    <property type="term" value="F:SNARE binding"/>
    <property type="evidence" value="ECO:0007669"/>
    <property type="project" value="TreeGrafter"/>
</dbReference>
<dbReference type="STRING" id="2769.R7QA42"/>
<sequence length="867" mass="96278">MSKKGHSPEEMDSSSAGSVPDRNYPKLGDDLHAEIEAKQRRILQVSKTFVPSSSVHDRIISVTQCAQFLRDQCRDSKASLRSASNGYKELRSKWSKLSARRKFLLEMKATIMHIKSIQLVAKAVDDGLEQNNAGKVTDASVKFESLNATAPVRMDQRYTCLRPLADSVALSVAGSMQMLRSSLRESCLRFDPVGYAKCISDFNHFGASSQFLSYVFHIFGEEAKQLFEMALLVEAKACQKAQFFFSRVQSLLLQFSSVLHFPADFPYDEQEARIWWRCWEGSTQRSFPSPPFQQFSALAAGLLSHLKPELLREKCSSFLNVADAAKSLLEKLTDARLAFESLRISKREEPVVLSQPDKPNPDVVLLPGGAVIINPGGRKTVRRRNSLRRVEAVEAMTSLSTAIQDMSMEWLADRHICRVEELLLNTNTPESWIRIKLPERDLFVLLKNAFDGVGGRLDEKRKNFRDTQNPDEPFASIMSECISPAVVTFTPASTGILRWVSEYSTIAVAIAGILPDAVGVISEVFLTQVHSSVALNDSIHASRSKPLLKSVEDLVLEKPKEKTISDFINPTVKEVYKAFAKKYSTQRATRPDSKLQFQMQSPTAENCSHTYNYGGSALLSKSWGHSGLVTHQCVAAEEIGTLCLIVGRFANLIESISTHYTNLREYGGSLQLASLRSALSIGIEVQTAIYKLLAWDIIGGWDAVSTVAATCRSFHQQGGVEMDETASTASPFVTEMVSRIKCGYSDVSLPPKAAEKLAFAVCEAGMDAVLEGFSRVQHCSHTAAASQMLLDIRTLDLALVDHTGIYPCPGQMRTEMYVKATFLEEAELKQWIDRHKRKFGLSKAHLDALLLGCRTHEIPVVDQIITL</sequence>
<proteinExistence type="predicted"/>
<evidence type="ECO:0000256" key="1">
    <source>
        <dbReference type="SAM" id="MobiDB-lite"/>
    </source>
</evidence>
<dbReference type="PANTHER" id="PTHR13258">
    <property type="entry name" value="SYNDETIN"/>
    <property type="match status" value="1"/>
</dbReference>
<dbReference type="AlphaFoldDB" id="R7QA42"/>
<keyword evidence="4" id="KW-1185">Reference proteome</keyword>
<feature type="region of interest" description="Disordered" evidence="1">
    <location>
        <begin position="1"/>
        <end position="27"/>
    </location>
</feature>
<dbReference type="InterPro" id="IPR019514">
    <property type="entry name" value="Syndetin_C"/>
</dbReference>
<evidence type="ECO:0000259" key="2">
    <source>
        <dbReference type="Pfam" id="PF10474"/>
    </source>
</evidence>
<evidence type="ECO:0000313" key="3">
    <source>
        <dbReference type="EMBL" id="CDF35392.1"/>
    </source>
</evidence>
<dbReference type="Gramene" id="CDF35392">
    <property type="protein sequence ID" value="CDF35392"/>
    <property type="gene ID" value="CHC_T00003444001"/>
</dbReference>
<gene>
    <name evidence="3" type="ORF">CHC_T00003444001</name>
</gene>
<accession>R7QA42</accession>
<name>R7QA42_CHOCR</name>
<dbReference type="Proteomes" id="UP000012073">
    <property type="component" value="Unassembled WGS sequence"/>
</dbReference>
<protein>
    <recommendedName>
        <fullName evidence="2">Syndetin C-terminal domain-containing protein</fullName>
    </recommendedName>
</protein>
<dbReference type="GO" id="GO:1990745">
    <property type="term" value="C:EARP complex"/>
    <property type="evidence" value="ECO:0007669"/>
    <property type="project" value="InterPro"/>
</dbReference>
<dbReference type="InterPro" id="IPR040047">
    <property type="entry name" value="VPS50"/>
</dbReference>
<dbReference type="EMBL" id="HG001729">
    <property type="protein sequence ID" value="CDF35392.1"/>
    <property type="molecule type" value="Genomic_DNA"/>
</dbReference>
<organism evidence="3 4">
    <name type="scientific">Chondrus crispus</name>
    <name type="common">Carrageen Irish moss</name>
    <name type="synonym">Polymorpha crispa</name>
    <dbReference type="NCBI Taxonomy" id="2769"/>
    <lineage>
        <taxon>Eukaryota</taxon>
        <taxon>Rhodophyta</taxon>
        <taxon>Florideophyceae</taxon>
        <taxon>Rhodymeniophycidae</taxon>
        <taxon>Gigartinales</taxon>
        <taxon>Gigartinaceae</taxon>
        <taxon>Chondrus</taxon>
    </lineage>
</organism>
<dbReference type="OrthoDB" id="10263345at2759"/>
<dbReference type="KEGG" id="ccp:CHC_T00003444001"/>
<feature type="domain" description="Syndetin C-terminal" evidence="2">
    <location>
        <begin position="681"/>
        <end position="839"/>
    </location>
</feature>
<dbReference type="Pfam" id="PF10474">
    <property type="entry name" value="Syndetin_C"/>
    <property type="match status" value="1"/>
</dbReference>
<dbReference type="GO" id="GO:0032456">
    <property type="term" value="P:endocytic recycling"/>
    <property type="evidence" value="ECO:0007669"/>
    <property type="project" value="InterPro"/>
</dbReference>
<dbReference type="GO" id="GO:0005829">
    <property type="term" value="C:cytosol"/>
    <property type="evidence" value="ECO:0007669"/>
    <property type="project" value="GOC"/>
</dbReference>
<reference evidence="4" key="1">
    <citation type="journal article" date="2013" name="Proc. Natl. Acad. Sci. U.S.A.">
        <title>Genome structure and metabolic features in the red seaweed Chondrus crispus shed light on evolution of the Archaeplastida.</title>
        <authorList>
            <person name="Collen J."/>
            <person name="Porcel B."/>
            <person name="Carre W."/>
            <person name="Ball S.G."/>
            <person name="Chaparro C."/>
            <person name="Tonon T."/>
            <person name="Barbeyron T."/>
            <person name="Michel G."/>
            <person name="Noel B."/>
            <person name="Valentin K."/>
            <person name="Elias M."/>
            <person name="Artiguenave F."/>
            <person name="Arun A."/>
            <person name="Aury J.M."/>
            <person name="Barbosa-Neto J.F."/>
            <person name="Bothwell J.H."/>
            <person name="Bouget F.Y."/>
            <person name="Brillet L."/>
            <person name="Cabello-Hurtado F."/>
            <person name="Capella-Gutierrez S."/>
            <person name="Charrier B."/>
            <person name="Cladiere L."/>
            <person name="Cock J.M."/>
            <person name="Coelho S.M."/>
            <person name="Colleoni C."/>
            <person name="Czjzek M."/>
            <person name="Da Silva C."/>
            <person name="Delage L."/>
            <person name="Denoeud F."/>
            <person name="Deschamps P."/>
            <person name="Dittami S.M."/>
            <person name="Gabaldon T."/>
            <person name="Gachon C.M."/>
            <person name="Groisillier A."/>
            <person name="Herve C."/>
            <person name="Jabbari K."/>
            <person name="Katinka M."/>
            <person name="Kloareg B."/>
            <person name="Kowalczyk N."/>
            <person name="Labadie K."/>
            <person name="Leblanc C."/>
            <person name="Lopez P.J."/>
            <person name="McLachlan D.H."/>
            <person name="Meslet-Cladiere L."/>
            <person name="Moustafa A."/>
            <person name="Nehr Z."/>
            <person name="Nyvall Collen P."/>
            <person name="Panaud O."/>
            <person name="Partensky F."/>
            <person name="Poulain J."/>
            <person name="Rensing S.A."/>
            <person name="Rousvoal S."/>
            <person name="Samson G."/>
            <person name="Symeonidi A."/>
            <person name="Weissenbach J."/>
            <person name="Zambounis A."/>
            <person name="Wincker P."/>
            <person name="Boyen C."/>
        </authorList>
    </citation>
    <scope>NUCLEOTIDE SEQUENCE [LARGE SCALE GENOMIC DNA]</scope>
    <source>
        <strain evidence="4">cv. Stackhouse</strain>
    </source>
</reference>
<dbReference type="PANTHER" id="PTHR13258:SF0">
    <property type="entry name" value="SYNDETIN"/>
    <property type="match status" value="1"/>
</dbReference>
<dbReference type="GeneID" id="17322919"/>
<dbReference type="GO" id="GO:0042147">
    <property type="term" value="P:retrograde transport, endosome to Golgi"/>
    <property type="evidence" value="ECO:0007669"/>
    <property type="project" value="InterPro"/>
</dbReference>
<dbReference type="RefSeq" id="XP_005715211.1">
    <property type="nucleotide sequence ID" value="XM_005715154.1"/>
</dbReference>
<evidence type="ECO:0000313" key="4">
    <source>
        <dbReference type="Proteomes" id="UP000012073"/>
    </source>
</evidence>